<feature type="transmembrane region" description="Helical" evidence="1">
    <location>
        <begin position="75"/>
        <end position="99"/>
    </location>
</feature>
<evidence type="ECO:0000313" key="3">
    <source>
        <dbReference type="EMBL" id="SEP04895.1"/>
    </source>
</evidence>
<sequence length="213" mass="22950">MSHWRVMALLGLLIAGPALALWEPMSLRELMELGQDYARKPWVGAGSVLLLAVMLTLALPGSLVFWLIAPFHPPAVAVPMLLAGSVPGCIGAYWVAATLGDRLRHARRTAGIVDFMRERSDTMSQCALRVLPGFPHAVVNYTAGVLRLRLTGFIIAAIIGLGIKWSLYSAAVYGSVESVRRGEGIDGGTMLLMGAIAALMVTAAWLKRRMARD</sequence>
<dbReference type="InterPro" id="IPR032816">
    <property type="entry name" value="VTT_dom"/>
</dbReference>
<dbReference type="OrthoDB" id="6364240at2"/>
<keyword evidence="4" id="KW-1185">Reference proteome</keyword>
<evidence type="ECO:0000256" key="1">
    <source>
        <dbReference type="SAM" id="Phobius"/>
    </source>
</evidence>
<proteinExistence type="predicted"/>
<evidence type="ECO:0000313" key="4">
    <source>
        <dbReference type="Proteomes" id="UP000199657"/>
    </source>
</evidence>
<dbReference type="STRING" id="406100.SAMN04488052_107126"/>
<dbReference type="EMBL" id="FOEG01000007">
    <property type="protein sequence ID" value="SEP04895.1"/>
    <property type="molecule type" value="Genomic_DNA"/>
</dbReference>
<feature type="transmembrane region" description="Helical" evidence="1">
    <location>
        <begin position="150"/>
        <end position="168"/>
    </location>
</feature>
<dbReference type="Pfam" id="PF09335">
    <property type="entry name" value="VTT_dom"/>
    <property type="match status" value="1"/>
</dbReference>
<evidence type="ECO:0000259" key="2">
    <source>
        <dbReference type="Pfam" id="PF09335"/>
    </source>
</evidence>
<accession>A0A1H8UNV5</accession>
<feature type="transmembrane region" description="Helical" evidence="1">
    <location>
        <begin position="42"/>
        <end position="69"/>
    </location>
</feature>
<organism evidence="3 4">
    <name type="scientific">Aquisalimonas asiatica</name>
    <dbReference type="NCBI Taxonomy" id="406100"/>
    <lineage>
        <taxon>Bacteria</taxon>
        <taxon>Pseudomonadati</taxon>
        <taxon>Pseudomonadota</taxon>
        <taxon>Gammaproteobacteria</taxon>
        <taxon>Chromatiales</taxon>
        <taxon>Ectothiorhodospiraceae</taxon>
        <taxon>Aquisalimonas</taxon>
    </lineage>
</organism>
<dbReference type="AlphaFoldDB" id="A0A1H8UNV5"/>
<keyword evidence="1" id="KW-0812">Transmembrane</keyword>
<name>A0A1H8UNV5_9GAMM</name>
<reference evidence="3 4" key="1">
    <citation type="submission" date="2016-10" db="EMBL/GenBank/DDBJ databases">
        <authorList>
            <person name="de Groot N.N."/>
        </authorList>
    </citation>
    <scope>NUCLEOTIDE SEQUENCE [LARGE SCALE GENOMIC DNA]</scope>
    <source>
        <strain evidence="3 4">CGMCC 1.6291</strain>
    </source>
</reference>
<feature type="domain" description="VTT" evidence="2">
    <location>
        <begin position="62"/>
        <end position="172"/>
    </location>
</feature>
<dbReference type="GO" id="GO:0005886">
    <property type="term" value="C:plasma membrane"/>
    <property type="evidence" value="ECO:0007669"/>
    <property type="project" value="UniProtKB-ARBA"/>
</dbReference>
<feature type="transmembrane region" description="Helical" evidence="1">
    <location>
        <begin position="6"/>
        <end position="22"/>
    </location>
</feature>
<keyword evidence="1" id="KW-1133">Transmembrane helix</keyword>
<feature type="transmembrane region" description="Helical" evidence="1">
    <location>
        <begin position="188"/>
        <end position="206"/>
    </location>
</feature>
<keyword evidence="1" id="KW-0472">Membrane</keyword>
<dbReference type="RefSeq" id="WP_091645187.1">
    <property type="nucleotide sequence ID" value="NZ_FOEG01000007.1"/>
</dbReference>
<gene>
    <name evidence="3" type="ORF">SAMN04488052_107126</name>
</gene>
<protein>
    <submittedName>
        <fullName evidence="3">Uncharacterized membrane protein YdjX, TVP38/TMEM64 family, SNARE-associated domain</fullName>
    </submittedName>
</protein>
<dbReference type="Proteomes" id="UP000199657">
    <property type="component" value="Unassembled WGS sequence"/>
</dbReference>